<gene>
    <name evidence="3" type="ORF">ACFODV_12320</name>
</gene>
<accession>A0ABV7B7I4</accession>
<evidence type="ECO:0000256" key="2">
    <source>
        <dbReference type="SAM" id="SignalP"/>
    </source>
</evidence>
<dbReference type="NCBIfam" id="NF040487">
    <property type="entry name" value="T3SS_CigR_fam"/>
    <property type="match status" value="1"/>
</dbReference>
<organism evidence="3 4">
    <name type="scientific">Halomonas tibetensis</name>
    <dbReference type="NCBI Taxonomy" id="2259590"/>
    <lineage>
        <taxon>Bacteria</taxon>
        <taxon>Pseudomonadati</taxon>
        <taxon>Pseudomonadota</taxon>
        <taxon>Gammaproteobacteria</taxon>
        <taxon>Oceanospirillales</taxon>
        <taxon>Halomonadaceae</taxon>
        <taxon>Halomonas</taxon>
    </lineage>
</organism>
<evidence type="ECO:0000313" key="4">
    <source>
        <dbReference type="Proteomes" id="UP001595386"/>
    </source>
</evidence>
<dbReference type="RefSeq" id="WP_379759834.1">
    <property type="nucleotide sequence ID" value="NZ_JBHRSQ010000016.1"/>
</dbReference>
<dbReference type="Proteomes" id="UP001595386">
    <property type="component" value="Unassembled WGS sequence"/>
</dbReference>
<feature type="compositionally biased region" description="Basic and acidic residues" evidence="1">
    <location>
        <begin position="53"/>
        <end position="127"/>
    </location>
</feature>
<protein>
    <submittedName>
        <fullName evidence="3">Anti-virulence regulator CigR family protein</fullName>
    </submittedName>
</protein>
<evidence type="ECO:0000313" key="3">
    <source>
        <dbReference type="EMBL" id="MFC2992818.1"/>
    </source>
</evidence>
<sequence length="218" mass="25844">MSKPINLRLALASSSLVLLMAAGPTLAQPADNPGRGQGQGHEERKMPPGQQKKSQEARHQGQSGRDADRGREDIRDRERREDSYRDRERREDSYRDRERREDSYRDRERRDDTYRDRDHRDDRYRSGPSLDERELRRLFGERRDWVQEDERAGLPPGIRMNLERGKPLPPGIAKRFDERSRDSLPRYEGYEWRRVGPDAILVDTANEIIYEVIRDILY</sequence>
<dbReference type="EMBL" id="JBHRSQ010000016">
    <property type="protein sequence ID" value="MFC2992818.1"/>
    <property type="molecule type" value="Genomic_DNA"/>
</dbReference>
<comment type="caution">
    <text evidence="3">The sequence shown here is derived from an EMBL/GenBank/DDBJ whole genome shotgun (WGS) entry which is preliminary data.</text>
</comment>
<keyword evidence="4" id="KW-1185">Reference proteome</keyword>
<feature type="region of interest" description="Disordered" evidence="1">
    <location>
        <begin position="156"/>
        <end position="175"/>
    </location>
</feature>
<feature type="chain" id="PRO_5045652017" evidence="2">
    <location>
        <begin position="28"/>
        <end position="218"/>
    </location>
</feature>
<feature type="region of interest" description="Disordered" evidence="1">
    <location>
        <begin position="26"/>
        <end position="127"/>
    </location>
</feature>
<dbReference type="Gene3D" id="3.10.450.160">
    <property type="entry name" value="inner membrane protein cigr"/>
    <property type="match status" value="1"/>
</dbReference>
<reference evidence="4" key="1">
    <citation type="journal article" date="2019" name="Int. J. Syst. Evol. Microbiol.">
        <title>The Global Catalogue of Microorganisms (GCM) 10K type strain sequencing project: providing services to taxonomists for standard genome sequencing and annotation.</title>
        <authorList>
            <consortium name="The Broad Institute Genomics Platform"/>
            <consortium name="The Broad Institute Genome Sequencing Center for Infectious Disease"/>
            <person name="Wu L."/>
            <person name="Ma J."/>
        </authorList>
    </citation>
    <scope>NUCLEOTIDE SEQUENCE [LARGE SCALE GENOMIC DNA]</scope>
    <source>
        <strain evidence="4">KCTC 52660</strain>
    </source>
</reference>
<proteinExistence type="predicted"/>
<evidence type="ECO:0000256" key="1">
    <source>
        <dbReference type="SAM" id="MobiDB-lite"/>
    </source>
</evidence>
<feature type="signal peptide" evidence="2">
    <location>
        <begin position="1"/>
        <end position="27"/>
    </location>
</feature>
<name>A0ABV7B7I4_9GAMM</name>
<keyword evidence="2" id="KW-0732">Signal</keyword>